<dbReference type="PANTHER" id="PTHR10166:SF66">
    <property type="entry name" value="VWFA AND CACHE DOMAIN-CONTAINING PROTEIN CG16868"/>
    <property type="match status" value="1"/>
</dbReference>
<dbReference type="Gene3D" id="3.30.450.20">
    <property type="entry name" value="PAS domain"/>
    <property type="match status" value="2"/>
</dbReference>
<gene>
    <name evidence="1" type="ORF">CGI_10013134</name>
</gene>
<organism evidence="1">
    <name type="scientific">Magallana gigas</name>
    <name type="common">Pacific oyster</name>
    <name type="synonym">Crassostrea gigas</name>
    <dbReference type="NCBI Taxonomy" id="29159"/>
    <lineage>
        <taxon>Eukaryota</taxon>
        <taxon>Metazoa</taxon>
        <taxon>Spiralia</taxon>
        <taxon>Lophotrochozoa</taxon>
        <taxon>Mollusca</taxon>
        <taxon>Bivalvia</taxon>
        <taxon>Autobranchia</taxon>
        <taxon>Pteriomorphia</taxon>
        <taxon>Ostreida</taxon>
        <taxon>Ostreoidea</taxon>
        <taxon>Ostreidae</taxon>
        <taxon>Magallana</taxon>
    </lineage>
</organism>
<dbReference type="SUPFAM" id="SSF53300">
    <property type="entry name" value="vWA-like"/>
    <property type="match status" value="1"/>
</dbReference>
<dbReference type="InterPro" id="IPR002035">
    <property type="entry name" value="VWF_A"/>
</dbReference>
<sequence>MRVPYLSVCLFIVNQVVLTSAQEINAGILSDELNKVADSVGWSFLQGEYNKLQYKEKNIDGIMLVREIAGKIGGRMIEVNNALKKLKEAVEEDQLSSDYVPQDCCVDGEYKGNLRFRTDVSEDKFCYSKPSYVNQENIRFPSTNLLTVLKTNLDVKHLQFQYIAMNSGLYINYPATKLTDCDTYDPRFRPFYVSTTTSSPRDVVVVIEMSSSMRGDILFEAKHAVLTVMETLDEEDRFGLVVFNDIANTLGGCYENQLVPVTSATKKSFRNFLSSQAGEGGANYINALRKAFLLLKTNYTKTRDQILLFVSAGKNTEGNPLEVIRDENEALQNRVIINTYGIGTGLSTSDQELLKNMAEQTLNNNTYGYVTRGKSKIITDIMTSSLREIMGTYYVDLSVPIATSPTYTQPYIDFFINESIITGCLPVAFNGAFSGVVCADILISELVAEILYLKKEEFSYAFIIDGEERTMLHPLLTDPRGIIMQEQDINNIYNFETSGDVSKVIDSMKKGLESKTSVKTTIIEARGEKLFEGDSKVYLDAVYYWNPIVAPGSNLSLCIVMKQNNTVSNKDVLTRPSDGDFLYHRWDLNQWPAPFCRHFSRYATEAKSTVKLTPDAFIEAYSYTGVKETEVRVKQYKDYLSGAIFTNPGLKASAVNSIRLTYPLEKFWTTTSKKEAPYLAWRYVMTEDGVIRTYPGIRLEDDYNHKLRTWYRRTAAQKSLNVLSAPYEDSWGAGRIISLTKTILQGGDCKINSDEGYEMRPVAGSNVYLILKHRRLQDEETCCTSGPNTSPSSIQCTGVCNCLCYNELFFNECKNKYDTIECFRISSCSWCTSDKKGYLLKGFCGPKEICPSQQCLKDDCKEKCCGSECQLPSSSNGNQLLYVGVSLGTLVFVILIVVAVFFIVRRLKPDVVDNTYLEPVHTYNTINKTLRESDHYDTIQDFHNEESYVFLLTPAGQRNMLHVRSTECFRTSSCSWCTSDKKGNLLKGFCGLKEICSSQQCLKDDCSEKCCGSECQLPSSSNGNQSLYVGVTFGTFVFVILIVVVVIIVVRRLKPDVMDNTYLEPIHTYNTINKKLRESDLTTRSKISITKSKNFRGDVKKVIHCFYNLLQMSLSTNQRRLMKE</sequence>
<dbReference type="AlphaFoldDB" id="K1Q5Q0"/>
<proteinExistence type="predicted"/>
<dbReference type="Gene3D" id="3.40.50.410">
    <property type="entry name" value="von Willebrand factor, type A domain"/>
    <property type="match status" value="1"/>
</dbReference>
<dbReference type="SMART" id="SM00327">
    <property type="entry name" value="VWA"/>
    <property type="match status" value="1"/>
</dbReference>
<accession>K1Q5Q0</accession>
<dbReference type="GO" id="GO:0005891">
    <property type="term" value="C:voltage-gated calcium channel complex"/>
    <property type="evidence" value="ECO:0007669"/>
    <property type="project" value="TreeGrafter"/>
</dbReference>
<dbReference type="InterPro" id="IPR051173">
    <property type="entry name" value="Ca_channel_alpha-2/delta"/>
</dbReference>
<dbReference type="PROSITE" id="PS50234">
    <property type="entry name" value="VWFA"/>
    <property type="match status" value="1"/>
</dbReference>
<dbReference type="InParanoid" id="K1Q5Q0"/>
<protein>
    <submittedName>
        <fullName evidence="1">VWFA and cache domain-containing protein 1</fullName>
    </submittedName>
</protein>
<name>K1Q5Q0_MAGGI</name>
<dbReference type="EMBL" id="JH818855">
    <property type="protein sequence ID" value="EKC31942.1"/>
    <property type="molecule type" value="Genomic_DNA"/>
</dbReference>
<evidence type="ECO:0000313" key="1">
    <source>
        <dbReference type="EMBL" id="EKC31942.1"/>
    </source>
</evidence>
<dbReference type="Pfam" id="PF00092">
    <property type="entry name" value="VWA"/>
    <property type="match status" value="1"/>
</dbReference>
<reference evidence="1" key="1">
    <citation type="journal article" date="2012" name="Nature">
        <title>The oyster genome reveals stress adaptation and complexity of shell formation.</title>
        <authorList>
            <person name="Zhang G."/>
            <person name="Fang X."/>
            <person name="Guo X."/>
            <person name="Li L."/>
            <person name="Luo R."/>
            <person name="Xu F."/>
            <person name="Yang P."/>
            <person name="Zhang L."/>
            <person name="Wang X."/>
            <person name="Qi H."/>
            <person name="Xiong Z."/>
            <person name="Que H."/>
            <person name="Xie Y."/>
            <person name="Holland P.W."/>
            <person name="Paps J."/>
            <person name="Zhu Y."/>
            <person name="Wu F."/>
            <person name="Chen Y."/>
            <person name="Wang J."/>
            <person name="Peng C."/>
            <person name="Meng J."/>
            <person name="Yang L."/>
            <person name="Liu J."/>
            <person name="Wen B."/>
            <person name="Zhang N."/>
            <person name="Huang Z."/>
            <person name="Zhu Q."/>
            <person name="Feng Y."/>
            <person name="Mount A."/>
            <person name="Hedgecock D."/>
            <person name="Xu Z."/>
            <person name="Liu Y."/>
            <person name="Domazet-Loso T."/>
            <person name="Du Y."/>
            <person name="Sun X."/>
            <person name="Zhang S."/>
            <person name="Liu B."/>
            <person name="Cheng P."/>
            <person name="Jiang X."/>
            <person name="Li J."/>
            <person name="Fan D."/>
            <person name="Wang W."/>
            <person name="Fu W."/>
            <person name="Wang T."/>
            <person name="Wang B."/>
            <person name="Zhang J."/>
            <person name="Peng Z."/>
            <person name="Li Y."/>
            <person name="Li N."/>
            <person name="Wang J."/>
            <person name="Chen M."/>
            <person name="He Y."/>
            <person name="Tan F."/>
            <person name="Song X."/>
            <person name="Zheng Q."/>
            <person name="Huang R."/>
            <person name="Yang H."/>
            <person name="Du X."/>
            <person name="Chen L."/>
            <person name="Yang M."/>
            <person name="Gaffney P.M."/>
            <person name="Wang S."/>
            <person name="Luo L."/>
            <person name="She Z."/>
            <person name="Ming Y."/>
            <person name="Huang W."/>
            <person name="Zhang S."/>
            <person name="Huang B."/>
            <person name="Zhang Y."/>
            <person name="Qu T."/>
            <person name="Ni P."/>
            <person name="Miao G."/>
            <person name="Wang J."/>
            <person name="Wang Q."/>
            <person name="Steinberg C.E."/>
            <person name="Wang H."/>
            <person name="Li N."/>
            <person name="Qian L."/>
            <person name="Zhang G."/>
            <person name="Li Y."/>
            <person name="Yang H."/>
            <person name="Liu X."/>
            <person name="Wang J."/>
            <person name="Yin Y."/>
            <person name="Wang J."/>
        </authorList>
    </citation>
    <scope>NUCLEOTIDE SEQUENCE [LARGE SCALE GENOMIC DNA]</scope>
    <source>
        <strain evidence="1">05x7-T-G4-1.051#20</strain>
    </source>
</reference>
<dbReference type="PANTHER" id="PTHR10166">
    <property type="entry name" value="VOLTAGE-DEPENDENT CALCIUM CHANNEL SUBUNIT ALPHA-2/DELTA-RELATED"/>
    <property type="match status" value="1"/>
</dbReference>
<dbReference type="GO" id="GO:0005245">
    <property type="term" value="F:voltage-gated calcium channel activity"/>
    <property type="evidence" value="ECO:0007669"/>
    <property type="project" value="TreeGrafter"/>
</dbReference>
<dbReference type="HOGENOM" id="CLU_005341_0_0_1"/>
<dbReference type="InterPro" id="IPR036465">
    <property type="entry name" value="vWFA_dom_sf"/>
</dbReference>